<dbReference type="Gene3D" id="3.20.20.100">
    <property type="entry name" value="NADP-dependent oxidoreductase domain"/>
    <property type="match status" value="1"/>
</dbReference>
<feature type="domain" description="NADP-dependent oxidoreductase" evidence="1">
    <location>
        <begin position="9"/>
        <end position="85"/>
    </location>
</feature>
<dbReference type="EMBL" id="KZ428111">
    <property type="protein sequence ID" value="PIO52406.1"/>
    <property type="molecule type" value="Genomic_DNA"/>
</dbReference>
<dbReference type="InterPro" id="IPR036812">
    <property type="entry name" value="NAD(P)_OxRdtase_dom_sf"/>
</dbReference>
<dbReference type="InterPro" id="IPR020471">
    <property type="entry name" value="AKR"/>
</dbReference>
<organism evidence="2 3">
    <name type="scientific">Teladorsagia circumcincta</name>
    <name type="common">Brown stomach worm</name>
    <name type="synonym">Ostertagia circumcincta</name>
    <dbReference type="NCBI Taxonomy" id="45464"/>
    <lineage>
        <taxon>Eukaryota</taxon>
        <taxon>Metazoa</taxon>
        <taxon>Ecdysozoa</taxon>
        <taxon>Nematoda</taxon>
        <taxon>Chromadorea</taxon>
        <taxon>Rhabditida</taxon>
        <taxon>Rhabditina</taxon>
        <taxon>Rhabditomorpha</taxon>
        <taxon>Strongyloidea</taxon>
        <taxon>Trichostrongylidae</taxon>
        <taxon>Teladorsagia</taxon>
    </lineage>
</organism>
<evidence type="ECO:0000313" key="3">
    <source>
        <dbReference type="Proteomes" id="UP000230423"/>
    </source>
</evidence>
<dbReference type="PANTHER" id="PTHR11732">
    <property type="entry name" value="ALDO/KETO REDUCTASE"/>
    <property type="match status" value="1"/>
</dbReference>
<evidence type="ECO:0000313" key="2">
    <source>
        <dbReference type="EMBL" id="PIO52406.1"/>
    </source>
</evidence>
<evidence type="ECO:0000259" key="1">
    <source>
        <dbReference type="Pfam" id="PF00248"/>
    </source>
</evidence>
<proteinExistence type="predicted"/>
<sequence length="98" mass="11013">MTEQIHSIKVEDTWRGMEGVYKKGLAKAIGVSNYNCEQIERVVKTASVPIHNCQVELHLYWPQHELHDVCKKHNISVTSYGSLGSPGRVIFKALPKGP</sequence>
<name>A0A2G9T387_TELCI</name>
<dbReference type="AlphaFoldDB" id="A0A2G9T387"/>
<protein>
    <recommendedName>
        <fullName evidence="1">NADP-dependent oxidoreductase domain-containing protein</fullName>
    </recommendedName>
</protein>
<dbReference type="GO" id="GO:0016491">
    <property type="term" value="F:oxidoreductase activity"/>
    <property type="evidence" value="ECO:0007669"/>
    <property type="project" value="InterPro"/>
</dbReference>
<dbReference type="SUPFAM" id="SSF51430">
    <property type="entry name" value="NAD(P)-linked oxidoreductase"/>
    <property type="match status" value="1"/>
</dbReference>
<dbReference type="PROSITE" id="PS00062">
    <property type="entry name" value="ALDOKETO_REDUCTASE_2"/>
    <property type="match status" value="1"/>
</dbReference>
<dbReference type="Pfam" id="PF00248">
    <property type="entry name" value="Aldo_ket_red"/>
    <property type="match status" value="1"/>
</dbReference>
<dbReference type="InterPro" id="IPR018170">
    <property type="entry name" value="Aldo/ket_reductase_CS"/>
</dbReference>
<dbReference type="OrthoDB" id="416253at2759"/>
<accession>A0A2G9T387</accession>
<gene>
    <name evidence="2" type="ORF">TELCIR_26288</name>
</gene>
<dbReference type="Proteomes" id="UP000230423">
    <property type="component" value="Unassembled WGS sequence"/>
</dbReference>
<dbReference type="InterPro" id="IPR023210">
    <property type="entry name" value="NADP_OxRdtase_dom"/>
</dbReference>
<reference evidence="2 3" key="1">
    <citation type="submission" date="2015-09" db="EMBL/GenBank/DDBJ databases">
        <title>Draft genome of the parasitic nematode Teladorsagia circumcincta isolate WARC Sus (inbred).</title>
        <authorList>
            <person name="Mitreva M."/>
        </authorList>
    </citation>
    <scope>NUCLEOTIDE SEQUENCE [LARGE SCALE GENOMIC DNA]</scope>
    <source>
        <strain evidence="2 3">S</strain>
    </source>
</reference>
<keyword evidence="3" id="KW-1185">Reference proteome</keyword>
<dbReference type="PRINTS" id="PR00069">
    <property type="entry name" value="ALDKETRDTASE"/>
</dbReference>